<sequence>MPLVSHDAKDNVFSKMQKLTKTMSINMMQLIDRSYNVDFQNMLSNILNICSKRMVILKVIQTIRRTSQNPVPVNE</sequence>
<evidence type="ECO:0000313" key="2">
    <source>
        <dbReference type="Proteomes" id="UP000683925"/>
    </source>
</evidence>
<dbReference type="EMBL" id="CAJJDP010000115">
    <property type="protein sequence ID" value="CAD8197717.1"/>
    <property type="molecule type" value="Genomic_DNA"/>
</dbReference>
<keyword evidence="2" id="KW-1185">Reference proteome</keyword>
<name>A0A8S1X9K6_PAROT</name>
<reference evidence="1" key="1">
    <citation type="submission" date="2021-01" db="EMBL/GenBank/DDBJ databases">
        <authorList>
            <consortium name="Genoscope - CEA"/>
            <person name="William W."/>
        </authorList>
    </citation>
    <scope>NUCLEOTIDE SEQUENCE</scope>
</reference>
<proteinExistence type="predicted"/>
<accession>A0A8S1X9K6</accession>
<dbReference type="AlphaFoldDB" id="A0A8S1X9K6"/>
<organism evidence="1 2">
    <name type="scientific">Paramecium octaurelia</name>
    <dbReference type="NCBI Taxonomy" id="43137"/>
    <lineage>
        <taxon>Eukaryota</taxon>
        <taxon>Sar</taxon>
        <taxon>Alveolata</taxon>
        <taxon>Ciliophora</taxon>
        <taxon>Intramacronucleata</taxon>
        <taxon>Oligohymenophorea</taxon>
        <taxon>Peniculida</taxon>
        <taxon>Parameciidae</taxon>
        <taxon>Paramecium</taxon>
    </lineage>
</organism>
<evidence type="ECO:0000313" key="1">
    <source>
        <dbReference type="EMBL" id="CAD8197717.1"/>
    </source>
</evidence>
<comment type="caution">
    <text evidence="1">The sequence shown here is derived from an EMBL/GenBank/DDBJ whole genome shotgun (WGS) entry which is preliminary data.</text>
</comment>
<protein>
    <submittedName>
        <fullName evidence="1">Uncharacterized protein</fullName>
    </submittedName>
</protein>
<gene>
    <name evidence="1" type="ORF">POCTA_138.1.T1150033</name>
</gene>
<dbReference type="Proteomes" id="UP000683925">
    <property type="component" value="Unassembled WGS sequence"/>
</dbReference>